<evidence type="ECO:0000259" key="15">
    <source>
        <dbReference type="Pfam" id="PF01433"/>
    </source>
</evidence>
<keyword evidence="14" id="KW-0732">Signal</keyword>
<dbReference type="AlphaFoldDB" id="A0A1H0EC90"/>
<evidence type="ECO:0000256" key="9">
    <source>
        <dbReference type="ARBA" id="ARBA00022833"/>
    </source>
</evidence>
<keyword evidence="10" id="KW-0482">Metalloprotease</keyword>
<dbReference type="GO" id="GO:0008270">
    <property type="term" value="F:zinc ion binding"/>
    <property type="evidence" value="ECO:0007669"/>
    <property type="project" value="InterPro"/>
</dbReference>
<evidence type="ECO:0000256" key="14">
    <source>
        <dbReference type="SAM" id="SignalP"/>
    </source>
</evidence>
<evidence type="ECO:0000256" key="4">
    <source>
        <dbReference type="ARBA" id="ARBA00012564"/>
    </source>
</evidence>
<dbReference type="Pfam" id="PF01433">
    <property type="entry name" value="Peptidase_M1"/>
    <property type="match status" value="1"/>
</dbReference>
<keyword evidence="18" id="KW-1185">Reference proteome</keyword>
<evidence type="ECO:0000256" key="10">
    <source>
        <dbReference type="ARBA" id="ARBA00023049"/>
    </source>
</evidence>
<evidence type="ECO:0000256" key="8">
    <source>
        <dbReference type="ARBA" id="ARBA00022801"/>
    </source>
</evidence>
<dbReference type="CDD" id="cd09603">
    <property type="entry name" value="M1_APN_like"/>
    <property type="match status" value="1"/>
</dbReference>
<dbReference type="GO" id="GO:0008237">
    <property type="term" value="F:metallopeptidase activity"/>
    <property type="evidence" value="ECO:0007669"/>
    <property type="project" value="UniProtKB-KW"/>
</dbReference>
<name>A0A1H0EC90_9ACTN</name>
<dbReference type="PRINTS" id="PR00756">
    <property type="entry name" value="ALADIPTASE"/>
</dbReference>
<evidence type="ECO:0000256" key="11">
    <source>
        <dbReference type="ARBA" id="ARBA00029811"/>
    </source>
</evidence>
<dbReference type="InterPro" id="IPR014782">
    <property type="entry name" value="Peptidase_M1_dom"/>
</dbReference>
<keyword evidence="7" id="KW-0479">Metal-binding</keyword>
<proteinExistence type="inferred from homology"/>
<keyword evidence="9" id="KW-0862">Zinc</keyword>
<evidence type="ECO:0000256" key="12">
    <source>
        <dbReference type="ARBA" id="ARBA00031533"/>
    </source>
</evidence>
<evidence type="ECO:0000256" key="1">
    <source>
        <dbReference type="ARBA" id="ARBA00000098"/>
    </source>
</evidence>
<evidence type="ECO:0000256" key="6">
    <source>
        <dbReference type="ARBA" id="ARBA00022670"/>
    </source>
</evidence>
<feature type="signal peptide" evidence="14">
    <location>
        <begin position="1"/>
        <end position="22"/>
    </location>
</feature>
<evidence type="ECO:0000256" key="2">
    <source>
        <dbReference type="ARBA" id="ARBA00001947"/>
    </source>
</evidence>
<feature type="domain" description="Aminopeptidase N-like N-terminal" evidence="16">
    <location>
        <begin position="80"/>
        <end position="255"/>
    </location>
</feature>
<feature type="chain" id="PRO_5011764742" description="Aminopeptidase N" evidence="14">
    <location>
        <begin position="23"/>
        <end position="493"/>
    </location>
</feature>
<keyword evidence="8" id="KW-0378">Hydrolase</keyword>
<comment type="similarity">
    <text evidence="3">Belongs to the peptidase M1 family.</text>
</comment>
<dbReference type="InterPro" id="IPR042097">
    <property type="entry name" value="Aminopeptidase_N-like_N_sf"/>
</dbReference>
<protein>
    <recommendedName>
        <fullName evidence="5">Aminopeptidase N</fullName>
        <ecNumber evidence="4">3.4.11.2</ecNumber>
    </recommendedName>
    <alternativeName>
        <fullName evidence="11">Alanine aminopeptidase</fullName>
    </alternativeName>
    <alternativeName>
        <fullName evidence="12">Lysyl aminopeptidase</fullName>
    </alternativeName>
</protein>
<dbReference type="Gene3D" id="1.10.390.10">
    <property type="entry name" value="Neutral Protease Domain 2"/>
    <property type="match status" value="1"/>
</dbReference>
<evidence type="ECO:0000256" key="13">
    <source>
        <dbReference type="SAM" id="MobiDB-lite"/>
    </source>
</evidence>
<keyword evidence="6" id="KW-0645">Protease</keyword>
<organism evidence="17 18">
    <name type="scientific">Nocardioides szechwanensis</name>
    <dbReference type="NCBI Taxonomy" id="1005944"/>
    <lineage>
        <taxon>Bacteria</taxon>
        <taxon>Bacillati</taxon>
        <taxon>Actinomycetota</taxon>
        <taxon>Actinomycetes</taxon>
        <taxon>Propionibacteriales</taxon>
        <taxon>Nocardioidaceae</taxon>
        <taxon>Nocardioides</taxon>
    </lineage>
</organism>
<dbReference type="InterPro" id="IPR045357">
    <property type="entry name" value="Aminopeptidase_N-like_N"/>
</dbReference>
<accession>A0A1H0EC90</accession>
<comment type="cofactor">
    <cofactor evidence="2">
        <name>Zn(2+)</name>
        <dbReference type="ChEBI" id="CHEBI:29105"/>
    </cofactor>
</comment>
<dbReference type="InterPro" id="IPR027268">
    <property type="entry name" value="Peptidase_M4/M1_CTD_sf"/>
</dbReference>
<evidence type="ECO:0000259" key="16">
    <source>
        <dbReference type="Pfam" id="PF17900"/>
    </source>
</evidence>
<evidence type="ECO:0000313" key="17">
    <source>
        <dbReference type="EMBL" id="SDN79936.1"/>
    </source>
</evidence>
<dbReference type="SUPFAM" id="SSF63737">
    <property type="entry name" value="Leukotriene A4 hydrolase N-terminal domain"/>
    <property type="match status" value="1"/>
</dbReference>
<evidence type="ECO:0000256" key="3">
    <source>
        <dbReference type="ARBA" id="ARBA00010136"/>
    </source>
</evidence>
<dbReference type="GO" id="GO:0006508">
    <property type="term" value="P:proteolysis"/>
    <property type="evidence" value="ECO:0007669"/>
    <property type="project" value="UniProtKB-KW"/>
</dbReference>
<dbReference type="InterPro" id="IPR050344">
    <property type="entry name" value="Peptidase_M1_aminopeptidases"/>
</dbReference>
<dbReference type="InterPro" id="IPR001930">
    <property type="entry name" value="Peptidase_M1"/>
</dbReference>
<evidence type="ECO:0000256" key="5">
    <source>
        <dbReference type="ARBA" id="ARBA00015611"/>
    </source>
</evidence>
<dbReference type="SUPFAM" id="SSF55486">
    <property type="entry name" value="Metalloproteases ('zincins'), catalytic domain"/>
    <property type="match status" value="1"/>
</dbReference>
<feature type="compositionally biased region" description="Low complexity" evidence="13">
    <location>
        <begin position="35"/>
        <end position="44"/>
    </location>
</feature>
<dbReference type="STRING" id="1005944.SAMN05192576_2816"/>
<sequence>MKRLVGRAVVVGAAAVAATVLAACSGVTAGEGERSSSPTSPSSSGATTDPEAAPELDVALSEPQEDSLYPRVGDPSVDALHYDLTLDWDPDTDTLTGTEVLTFRSTTTGPKFQLDFGIPLAVETLTLDGVGVPFQERGKDLVVTADVVEDQRYELELTYAGTPAPVPVPTMRSDFSGTGFTITETHETWTMQEPYGAFTWYAVNDHPSDKALYDFTLSVASPWVGVANGTLESRTDEGGTTTTTFSLDDPAASYLTTVAFGDFEQTEDRSESGVPISYWVNRAADPGVLSDLRVTPEAMAWLEDLLGPYPYDTFGVLVVDSESGMETQTLVTLGDTEYTTSAKVVLHELAHHWYGDTVTPDDWRDVWMNEGMAMYLQGMWEADHGAGTIDEVMDGWAQFEDEERTFAGPPADYDKDSFGSGNIYYGPALMWHELRQMIGDERFFDVVRGWPEANANGNAGRDDYLPWLEEQTGEELTEFFDAWLLGDVTPPRD</sequence>
<reference evidence="18" key="1">
    <citation type="submission" date="2016-10" db="EMBL/GenBank/DDBJ databases">
        <authorList>
            <person name="Varghese N."/>
            <person name="Submissions S."/>
        </authorList>
    </citation>
    <scope>NUCLEOTIDE SEQUENCE [LARGE SCALE GENOMIC DNA]</scope>
    <source>
        <strain evidence="18">CGMCC 1.11147</strain>
    </source>
</reference>
<comment type="catalytic activity">
    <reaction evidence="1">
        <text>Release of an N-terminal amino acid, Xaa-|-Yaa- from a peptide, amide or arylamide. Xaa is preferably Ala, but may be most amino acids including Pro (slow action). When a terminal hydrophobic residue is followed by a prolyl residue, the two may be released as an intact Xaa-Pro dipeptide.</text>
        <dbReference type="EC" id="3.4.11.2"/>
    </reaction>
</comment>
<evidence type="ECO:0000256" key="7">
    <source>
        <dbReference type="ARBA" id="ARBA00022723"/>
    </source>
</evidence>
<feature type="region of interest" description="Disordered" evidence="13">
    <location>
        <begin position="27"/>
        <end position="54"/>
    </location>
</feature>
<feature type="domain" description="Peptidase M1 membrane alanine aminopeptidase" evidence="15">
    <location>
        <begin position="294"/>
        <end position="483"/>
    </location>
</feature>
<dbReference type="Gene3D" id="2.60.40.1730">
    <property type="entry name" value="tricorn interacting facor f3 domain"/>
    <property type="match status" value="1"/>
</dbReference>
<dbReference type="PROSITE" id="PS51257">
    <property type="entry name" value="PROKAR_LIPOPROTEIN"/>
    <property type="match status" value="1"/>
</dbReference>
<dbReference type="Pfam" id="PF17900">
    <property type="entry name" value="Peptidase_M1_N"/>
    <property type="match status" value="1"/>
</dbReference>
<dbReference type="PANTHER" id="PTHR11533">
    <property type="entry name" value="PROTEASE M1 ZINC METALLOPROTEASE"/>
    <property type="match status" value="1"/>
</dbReference>
<dbReference type="EC" id="3.4.11.2" evidence="4"/>
<dbReference type="Proteomes" id="UP000199004">
    <property type="component" value="Unassembled WGS sequence"/>
</dbReference>
<gene>
    <name evidence="17" type="ORF">SAMN05192576_2816</name>
</gene>
<evidence type="ECO:0000313" key="18">
    <source>
        <dbReference type="Proteomes" id="UP000199004"/>
    </source>
</evidence>
<dbReference type="GO" id="GO:0016285">
    <property type="term" value="F:alanyl aminopeptidase activity"/>
    <property type="evidence" value="ECO:0007669"/>
    <property type="project" value="UniProtKB-EC"/>
</dbReference>
<dbReference type="EMBL" id="FNIC01000004">
    <property type="protein sequence ID" value="SDN79936.1"/>
    <property type="molecule type" value="Genomic_DNA"/>
</dbReference>